<gene>
    <name evidence="1" type="ORF">GCM10008025_23690</name>
</gene>
<sequence length="211" mass="23825">MMIVVTNDRKVEGNMSIANALTPSMVEGNQQLYIPISSLEAAGAQRQDCYVYFDLESYAFFEKVKEIIQTASTPKGVFRMRRLQKNVEKYSVTTDVFVLTKLLGEAKDIFVKEANGDVSHLIVTINFGNGCMAHLDYTTADREYIELEWSGNGHIIEFNTDDMNPFYPKQLTNAPLVYDAEILMKNAHPIKPELLLQLEALYKRLTGGGRS</sequence>
<dbReference type="RefSeq" id="WP_188384875.1">
    <property type="nucleotide sequence ID" value="NZ_BMEY01000011.1"/>
</dbReference>
<protein>
    <submittedName>
        <fullName evidence="1">Uncharacterized protein</fullName>
    </submittedName>
</protein>
<name>A0A916S3F4_9BACI</name>
<dbReference type="AlphaFoldDB" id="A0A916S3F4"/>
<accession>A0A916S3F4</accession>
<reference evidence="1" key="1">
    <citation type="journal article" date="2014" name="Int. J. Syst. Evol. Microbiol.">
        <title>Complete genome sequence of Corynebacterium casei LMG S-19264T (=DSM 44701T), isolated from a smear-ripened cheese.</title>
        <authorList>
            <consortium name="US DOE Joint Genome Institute (JGI-PGF)"/>
            <person name="Walter F."/>
            <person name="Albersmeier A."/>
            <person name="Kalinowski J."/>
            <person name="Ruckert C."/>
        </authorList>
    </citation>
    <scope>NUCLEOTIDE SEQUENCE</scope>
    <source>
        <strain evidence="1">CGMCC 1.12408</strain>
    </source>
</reference>
<proteinExistence type="predicted"/>
<dbReference type="Proteomes" id="UP000613512">
    <property type="component" value="Unassembled WGS sequence"/>
</dbReference>
<organism evidence="1 2">
    <name type="scientific">Ornithinibacillus halotolerans</name>
    <dbReference type="NCBI Taxonomy" id="1274357"/>
    <lineage>
        <taxon>Bacteria</taxon>
        <taxon>Bacillati</taxon>
        <taxon>Bacillota</taxon>
        <taxon>Bacilli</taxon>
        <taxon>Bacillales</taxon>
        <taxon>Bacillaceae</taxon>
        <taxon>Ornithinibacillus</taxon>
    </lineage>
</organism>
<evidence type="ECO:0000313" key="2">
    <source>
        <dbReference type="Proteomes" id="UP000613512"/>
    </source>
</evidence>
<reference evidence="1" key="2">
    <citation type="submission" date="2020-09" db="EMBL/GenBank/DDBJ databases">
        <authorList>
            <person name="Sun Q."/>
            <person name="Zhou Y."/>
        </authorList>
    </citation>
    <scope>NUCLEOTIDE SEQUENCE</scope>
    <source>
        <strain evidence="1">CGMCC 1.12408</strain>
    </source>
</reference>
<keyword evidence="2" id="KW-1185">Reference proteome</keyword>
<comment type="caution">
    <text evidence="1">The sequence shown here is derived from an EMBL/GenBank/DDBJ whole genome shotgun (WGS) entry which is preliminary data.</text>
</comment>
<dbReference type="EMBL" id="BMEY01000011">
    <property type="protein sequence ID" value="GGA79551.1"/>
    <property type="molecule type" value="Genomic_DNA"/>
</dbReference>
<evidence type="ECO:0000313" key="1">
    <source>
        <dbReference type="EMBL" id="GGA79551.1"/>
    </source>
</evidence>